<organism evidence="2 3">
    <name type="scientific">Micromonospora zhanjiangensis</name>
    <dbReference type="NCBI Taxonomy" id="1522057"/>
    <lineage>
        <taxon>Bacteria</taxon>
        <taxon>Bacillati</taxon>
        <taxon>Actinomycetota</taxon>
        <taxon>Actinomycetes</taxon>
        <taxon>Micromonosporales</taxon>
        <taxon>Micromonosporaceae</taxon>
        <taxon>Micromonospora</taxon>
    </lineage>
</organism>
<dbReference type="PANTHER" id="PTHR30336:SF6">
    <property type="entry name" value="INTEGRAL MEMBRANE PROTEIN"/>
    <property type="match status" value="1"/>
</dbReference>
<dbReference type="PANTHER" id="PTHR30336">
    <property type="entry name" value="INNER MEMBRANE PROTEIN, PROBABLE PERMEASE"/>
    <property type="match status" value="1"/>
</dbReference>
<proteinExistence type="predicted"/>
<dbReference type="CDD" id="cd06259">
    <property type="entry name" value="YdcF-like"/>
    <property type="match status" value="1"/>
</dbReference>
<sequence length="211" mass="22648">MLALAVLTPSLVVVSACVTWIHLQARGHVFTVADVPVAPVALVLGAQVYLDGTPSPFVEARLDLARQLYVAGKVRAVLVSGDHGRWAYDEPGTMRSWLVGHGVPAGRVVEDHAGFDTYDSCQRARRVFGVDRAIVVTQSFHVDRAVTLCRSVGVDATGVGDDSVSRFRSAWRRGSVREPFAAVKAAGDVLSGRDPVFLGPHELGVDDALRH</sequence>
<name>A0ABV8KV45_9ACTN</name>
<protein>
    <submittedName>
        <fullName evidence="2">Vancomycin high temperature exclusion protein</fullName>
    </submittedName>
</protein>
<evidence type="ECO:0000313" key="3">
    <source>
        <dbReference type="Proteomes" id="UP001595868"/>
    </source>
</evidence>
<reference evidence="3" key="1">
    <citation type="journal article" date="2019" name="Int. J. Syst. Evol. Microbiol.">
        <title>The Global Catalogue of Microorganisms (GCM) 10K type strain sequencing project: providing services to taxonomists for standard genome sequencing and annotation.</title>
        <authorList>
            <consortium name="The Broad Institute Genomics Platform"/>
            <consortium name="The Broad Institute Genome Sequencing Center for Infectious Disease"/>
            <person name="Wu L."/>
            <person name="Ma J."/>
        </authorList>
    </citation>
    <scope>NUCLEOTIDE SEQUENCE [LARGE SCALE GENOMIC DNA]</scope>
    <source>
        <strain evidence="3">2902at01</strain>
    </source>
</reference>
<dbReference type="Pfam" id="PF02698">
    <property type="entry name" value="DUF218"/>
    <property type="match status" value="1"/>
</dbReference>
<dbReference type="InterPro" id="IPR003848">
    <property type="entry name" value="DUF218"/>
</dbReference>
<keyword evidence="3" id="KW-1185">Reference proteome</keyword>
<evidence type="ECO:0000313" key="2">
    <source>
        <dbReference type="EMBL" id="MFC4110035.1"/>
    </source>
</evidence>
<comment type="caution">
    <text evidence="2">The sequence shown here is derived from an EMBL/GenBank/DDBJ whole genome shotgun (WGS) entry which is preliminary data.</text>
</comment>
<evidence type="ECO:0000259" key="1">
    <source>
        <dbReference type="Pfam" id="PF02698"/>
    </source>
</evidence>
<dbReference type="Proteomes" id="UP001595868">
    <property type="component" value="Unassembled WGS sequence"/>
</dbReference>
<accession>A0ABV8KV45</accession>
<dbReference type="RefSeq" id="WP_377552158.1">
    <property type="nucleotide sequence ID" value="NZ_JBHSBN010000032.1"/>
</dbReference>
<dbReference type="InterPro" id="IPR051599">
    <property type="entry name" value="Cell_Envelope_Assoc"/>
</dbReference>
<feature type="domain" description="DUF218" evidence="1">
    <location>
        <begin position="40"/>
        <end position="156"/>
    </location>
</feature>
<dbReference type="EMBL" id="JBHSBN010000032">
    <property type="protein sequence ID" value="MFC4110035.1"/>
    <property type="molecule type" value="Genomic_DNA"/>
</dbReference>
<gene>
    <name evidence="2" type="ORF">ACFOX0_29440</name>
</gene>